<sequence>MMCNLCNGTYVVTNDIGFGWMKQPCLKCGPMPEEIWKKKHASFKKRLHEAMRQAELVGKDAS</sequence>
<evidence type="ECO:0000313" key="1">
    <source>
        <dbReference type="EMBL" id="KIL79099.1"/>
    </source>
</evidence>
<keyword evidence="2" id="KW-1185">Reference proteome</keyword>
<reference evidence="1 2" key="1">
    <citation type="submission" date="2015-01" db="EMBL/GenBank/DDBJ databases">
        <title>Genome Assembly of Bacillus badius MTCC 1458.</title>
        <authorList>
            <person name="Verma A."/>
            <person name="Khatri I."/>
            <person name="Mual P."/>
            <person name="Subramanian S."/>
            <person name="Krishnamurthi S."/>
        </authorList>
    </citation>
    <scope>NUCLEOTIDE SEQUENCE [LARGE SCALE GENOMIC DNA]</scope>
    <source>
        <strain evidence="1 2">MTCC 1458</strain>
    </source>
</reference>
<dbReference type="EMBL" id="JXLP01000005">
    <property type="protein sequence ID" value="KIL79099.1"/>
    <property type="molecule type" value="Genomic_DNA"/>
</dbReference>
<protein>
    <submittedName>
        <fullName evidence="1">Uncharacterized protein</fullName>
    </submittedName>
</protein>
<organism evidence="1 2">
    <name type="scientific">Bacillus badius</name>
    <dbReference type="NCBI Taxonomy" id="1455"/>
    <lineage>
        <taxon>Bacteria</taxon>
        <taxon>Bacillati</taxon>
        <taxon>Bacillota</taxon>
        <taxon>Bacilli</taxon>
        <taxon>Bacillales</taxon>
        <taxon>Bacillaceae</taxon>
        <taxon>Pseudobacillus</taxon>
    </lineage>
</organism>
<proteinExistence type="predicted"/>
<name>A0ABR5AWG9_BACBA</name>
<dbReference type="Proteomes" id="UP000031982">
    <property type="component" value="Unassembled WGS sequence"/>
</dbReference>
<dbReference type="RefSeq" id="WP_041113650.1">
    <property type="nucleotide sequence ID" value="NZ_JARTHD010000008.1"/>
</dbReference>
<accession>A0ABR5AWG9</accession>
<evidence type="ECO:0000313" key="2">
    <source>
        <dbReference type="Proteomes" id="UP000031982"/>
    </source>
</evidence>
<comment type="caution">
    <text evidence="1">The sequence shown here is derived from an EMBL/GenBank/DDBJ whole genome shotgun (WGS) entry which is preliminary data.</text>
</comment>
<gene>
    <name evidence="1" type="ORF">SD77_3900</name>
</gene>